<evidence type="ECO:0000256" key="1">
    <source>
        <dbReference type="SAM" id="MobiDB-lite"/>
    </source>
</evidence>
<dbReference type="Proteomes" id="UP000837857">
    <property type="component" value="Chromosome 21"/>
</dbReference>
<evidence type="ECO:0000313" key="3">
    <source>
        <dbReference type="Proteomes" id="UP000837857"/>
    </source>
</evidence>
<gene>
    <name evidence="2" type="ORF">IPOD504_LOCUS8803</name>
</gene>
<feature type="non-terminal residue" evidence="2">
    <location>
        <position position="96"/>
    </location>
</feature>
<protein>
    <submittedName>
        <fullName evidence="2">Uncharacterized protein</fullName>
    </submittedName>
</protein>
<sequence>MTHKRSSDTEPNENVPNETSDDLPTNQFNNAATFAAEVKLQRNAQGLEAKSKDLADANKVVAIAVGGESLRGGTFANRQAIFDNKERGASPCTIQI</sequence>
<reference evidence="2" key="1">
    <citation type="submission" date="2022-03" db="EMBL/GenBank/DDBJ databases">
        <authorList>
            <person name="Martin H S."/>
        </authorList>
    </citation>
    <scope>NUCLEOTIDE SEQUENCE</scope>
</reference>
<dbReference type="EMBL" id="OW152833">
    <property type="protein sequence ID" value="CAH2054826.1"/>
    <property type="molecule type" value="Genomic_DNA"/>
</dbReference>
<feature type="compositionally biased region" description="Polar residues" evidence="1">
    <location>
        <begin position="12"/>
        <end position="24"/>
    </location>
</feature>
<organism evidence="2 3">
    <name type="scientific">Iphiclides podalirius</name>
    <name type="common">scarce swallowtail</name>
    <dbReference type="NCBI Taxonomy" id="110791"/>
    <lineage>
        <taxon>Eukaryota</taxon>
        <taxon>Metazoa</taxon>
        <taxon>Ecdysozoa</taxon>
        <taxon>Arthropoda</taxon>
        <taxon>Hexapoda</taxon>
        <taxon>Insecta</taxon>
        <taxon>Pterygota</taxon>
        <taxon>Neoptera</taxon>
        <taxon>Endopterygota</taxon>
        <taxon>Lepidoptera</taxon>
        <taxon>Glossata</taxon>
        <taxon>Ditrysia</taxon>
        <taxon>Papilionoidea</taxon>
        <taxon>Papilionidae</taxon>
        <taxon>Papilioninae</taxon>
        <taxon>Iphiclides</taxon>
    </lineage>
</organism>
<name>A0ABN8IGT3_9NEOP</name>
<keyword evidence="3" id="KW-1185">Reference proteome</keyword>
<accession>A0ABN8IGT3</accession>
<evidence type="ECO:0000313" key="2">
    <source>
        <dbReference type="EMBL" id="CAH2054826.1"/>
    </source>
</evidence>
<proteinExistence type="predicted"/>
<feature type="region of interest" description="Disordered" evidence="1">
    <location>
        <begin position="1"/>
        <end position="29"/>
    </location>
</feature>